<dbReference type="NCBIfam" id="TIGR01640">
    <property type="entry name" value="F_box_assoc_1"/>
    <property type="match status" value="1"/>
</dbReference>
<dbReference type="PANTHER" id="PTHR45748:SF7">
    <property type="entry name" value="1-PHOSPHATIDYLINOSITOL 3-PHOSPHATE 5-KINASE-RELATED"/>
    <property type="match status" value="1"/>
</dbReference>
<dbReference type="AlphaFoldDB" id="A0A8X7QSB6"/>
<sequence length="782" mass="89485">MLESQGYRCRSCEMPSEAHVHCYTHRQGSLTISVKKLQDYLLPGEKEGKIWMWHRCMRCPRPDGFPPATLRVVMSDAAWGLSFGKFLELSFSNHAAASRVACCDHSLHRDCLRFYGFGNMVACFRYATIDVNSVYLPPSVLGFNYDNQDWIQRETNEVVERAELLFSEVLNAISQIAAKGFRRRIGELEELLQREKAEIILQREVKEGQPQVDILELYQLRRQLIFQSYMWDHRLINASSLSKIESSDENEKVPLAKSQTLPEMNAGTNSLLSGSKVDQNPDGGSTDDTKTQSDGEIVMKNLSATLDAAWIGERQTSGEIPTNTKILIPPSNSSTFPPIDLPEQQNEFKVAYPVSPVLPSKDYESSEDSVSWLGVPFLNFYRSINKIFLLSSQKLDTFGEHSHIYISSFREAELQGGPRLLLPVGINDIVVPVYDDEPTKLQHEVIYRTPVEALIQSATLCKRWTALLTNKKVIHTHLDRSAERFIRTVDTVNVVDPVTRICSSTSPVPREFQDPNNTDALLHCDGLMLCRLRGCHVKRFEPEDPRRPQIAIWNPVLRKVKWIMPSDCVSAYNNFGLGYKNRGDYLILRFPQIQYKFVEGENPVEIYELKNESWRTLEHVKVDWVVDRSCQGVSVLGNMYWVVAPEKKKKRKSYILGFNFTVETFNDVCLCPPPPLSCGGDRYLSCYSKDRLSLLQEDTKSRKIEPREFTSYPVYCFVKPKSIVAWCEGAARQGQRFCTYCTLYEIGEDALGNSTETERNYDERRWLPDFCGHVYVPSLVWL</sequence>
<dbReference type="Pfam" id="PF07734">
    <property type="entry name" value="FBA_1"/>
    <property type="match status" value="1"/>
</dbReference>
<evidence type="ECO:0000313" key="3">
    <source>
        <dbReference type="EMBL" id="KAG2272379.1"/>
    </source>
</evidence>
<dbReference type="EMBL" id="JAAMPC010000013">
    <property type="protein sequence ID" value="KAG2272379.1"/>
    <property type="molecule type" value="Genomic_DNA"/>
</dbReference>
<name>A0A8X7QSB6_BRACI</name>
<dbReference type="Proteomes" id="UP000886595">
    <property type="component" value="Unassembled WGS sequence"/>
</dbReference>
<feature type="domain" description="F-box associated beta-propeller type 1" evidence="2">
    <location>
        <begin position="493"/>
        <end position="705"/>
    </location>
</feature>
<evidence type="ECO:0000313" key="4">
    <source>
        <dbReference type="Proteomes" id="UP000886595"/>
    </source>
</evidence>
<gene>
    <name evidence="3" type="ORF">Bca52824_066934</name>
</gene>
<dbReference type="PANTHER" id="PTHR45748">
    <property type="entry name" value="1-PHOSPHATIDYLINOSITOL 3-PHOSPHATE 5-KINASE-RELATED"/>
    <property type="match status" value="1"/>
</dbReference>
<evidence type="ECO:0000259" key="2">
    <source>
        <dbReference type="Pfam" id="PF07734"/>
    </source>
</evidence>
<dbReference type="GO" id="GO:0046854">
    <property type="term" value="P:phosphatidylinositol phosphate biosynthetic process"/>
    <property type="evidence" value="ECO:0007669"/>
    <property type="project" value="TreeGrafter"/>
</dbReference>
<dbReference type="InterPro" id="IPR006527">
    <property type="entry name" value="F-box-assoc_dom_typ1"/>
</dbReference>
<comment type="caution">
    <text evidence="3">The sequence shown here is derived from an EMBL/GenBank/DDBJ whole genome shotgun (WGS) entry which is preliminary data.</text>
</comment>
<reference evidence="3 4" key="1">
    <citation type="submission" date="2020-02" db="EMBL/GenBank/DDBJ databases">
        <authorList>
            <person name="Ma Q."/>
            <person name="Huang Y."/>
            <person name="Song X."/>
            <person name="Pei D."/>
        </authorList>
    </citation>
    <scope>NUCLEOTIDE SEQUENCE [LARGE SCALE GENOMIC DNA]</scope>
    <source>
        <strain evidence="3">Sxm20200214</strain>
        <tissue evidence="3">Leaf</tissue>
    </source>
</reference>
<dbReference type="GO" id="GO:0010008">
    <property type="term" value="C:endosome membrane"/>
    <property type="evidence" value="ECO:0007669"/>
    <property type="project" value="TreeGrafter"/>
</dbReference>
<accession>A0A8X7QSB6</accession>
<feature type="region of interest" description="Disordered" evidence="1">
    <location>
        <begin position="247"/>
        <end position="295"/>
    </location>
</feature>
<protein>
    <recommendedName>
        <fullName evidence="2">F-box associated beta-propeller type 1 domain-containing protein</fullName>
    </recommendedName>
</protein>
<keyword evidence="4" id="KW-1185">Reference proteome</keyword>
<evidence type="ECO:0000256" key="1">
    <source>
        <dbReference type="SAM" id="MobiDB-lite"/>
    </source>
</evidence>
<feature type="compositionally biased region" description="Polar residues" evidence="1">
    <location>
        <begin position="257"/>
        <end position="278"/>
    </location>
</feature>
<dbReference type="OrthoDB" id="1120130at2759"/>
<dbReference type="GO" id="GO:0000285">
    <property type="term" value="F:1-phosphatidylinositol-3-phosphate 5-kinase activity"/>
    <property type="evidence" value="ECO:0007669"/>
    <property type="project" value="TreeGrafter"/>
</dbReference>
<organism evidence="3 4">
    <name type="scientific">Brassica carinata</name>
    <name type="common">Ethiopian mustard</name>
    <name type="synonym">Abyssinian cabbage</name>
    <dbReference type="NCBI Taxonomy" id="52824"/>
    <lineage>
        <taxon>Eukaryota</taxon>
        <taxon>Viridiplantae</taxon>
        <taxon>Streptophyta</taxon>
        <taxon>Embryophyta</taxon>
        <taxon>Tracheophyta</taxon>
        <taxon>Spermatophyta</taxon>
        <taxon>Magnoliopsida</taxon>
        <taxon>eudicotyledons</taxon>
        <taxon>Gunneridae</taxon>
        <taxon>Pentapetalae</taxon>
        <taxon>rosids</taxon>
        <taxon>malvids</taxon>
        <taxon>Brassicales</taxon>
        <taxon>Brassicaceae</taxon>
        <taxon>Brassiceae</taxon>
        <taxon>Brassica</taxon>
    </lineage>
</organism>
<proteinExistence type="predicted"/>
<dbReference type="InterPro" id="IPR017451">
    <property type="entry name" value="F-box-assoc_interact_dom"/>
</dbReference>